<evidence type="ECO:0000256" key="7">
    <source>
        <dbReference type="ARBA" id="ARBA00022553"/>
    </source>
</evidence>
<keyword evidence="18" id="KW-1043">Host membrane</keyword>
<dbReference type="InterPro" id="IPR027417">
    <property type="entry name" value="P-loop_NTPase"/>
</dbReference>
<keyword evidence="10" id="KW-0808">Transferase</keyword>
<dbReference type="InterPro" id="IPR033703">
    <property type="entry name" value="Rhv-like"/>
</dbReference>
<evidence type="ECO:0000256" key="9">
    <source>
        <dbReference type="ARBA" id="ARBA00022670"/>
    </source>
</evidence>
<dbReference type="GO" id="GO:0030430">
    <property type="term" value="C:host cell cytoplasm"/>
    <property type="evidence" value="ECO:0007669"/>
    <property type="project" value="UniProtKB-SubCell"/>
</dbReference>
<evidence type="ECO:0000256" key="22">
    <source>
        <dbReference type="SAM" id="MobiDB-lite"/>
    </source>
</evidence>
<dbReference type="SUPFAM" id="SSF56672">
    <property type="entry name" value="DNA/RNA polymerases"/>
    <property type="match status" value="1"/>
</dbReference>
<keyword evidence="9" id="KW-0645">Protease</keyword>
<keyword evidence="21" id="KW-1035">Host cytoplasm</keyword>
<dbReference type="Pfam" id="PF00680">
    <property type="entry name" value="RdRP_1"/>
    <property type="match status" value="1"/>
</dbReference>
<dbReference type="SUPFAM" id="SSF88633">
    <property type="entry name" value="Positive stranded ssRNA viruses"/>
    <property type="match status" value="2"/>
</dbReference>
<dbReference type="EMBL" id="PP711922">
    <property type="protein sequence ID" value="XBH23994.1"/>
    <property type="molecule type" value="Genomic_RNA"/>
</dbReference>
<evidence type="ECO:0000256" key="12">
    <source>
        <dbReference type="ARBA" id="ARBA00022741"/>
    </source>
</evidence>
<keyword evidence="11" id="KW-0548">Nucleotidyltransferase</keyword>
<evidence type="ECO:0000256" key="1">
    <source>
        <dbReference type="ARBA" id="ARBA00004192"/>
    </source>
</evidence>
<feature type="domain" description="SF3 helicase" evidence="25">
    <location>
        <begin position="1122"/>
        <end position="1285"/>
    </location>
</feature>
<evidence type="ECO:0000256" key="10">
    <source>
        <dbReference type="ARBA" id="ARBA00022679"/>
    </source>
</evidence>
<reference evidence="27" key="2">
    <citation type="submission" date="2024-02" db="EMBL/GenBank/DDBJ databases">
        <authorList>
            <person name="Hu B."/>
        </authorList>
    </citation>
    <scope>NUCLEOTIDE SEQUENCE</scope>
    <source>
        <strain evidence="27">19A/Kenya/BAT1542/2015</strain>
    </source>
</reference>
<dbReference type="GO" id="GO:0003724">
    <property type="term" value="F:RNA helicase activity"/>
    <property type="evidence" value="ECO:0007669"/>
    <property type="project" value="InterPro"/>
</dbReference>
<comment type="subcellular location">
    <subcellularLocation>
        <location evidence="1">Host cytoplasm</location>
    </subcellularLocation>
    <subcellularLocation>
        <location evidence="3">Host membrane</location>
    </subcellularLocation>
    <subcellularLocation>
        <location evidence="2">Virion</location>
    </subcellularLocation>
</comment>
<keyword evidence="13" id="KW-0378">Hydrolase</keyword>
<dbReference type="InterPro" id="IPR044067">
    <property type="entry name" value="PCV_3C_PRO"/>
</dbReference>
<dbReference type="InterPro" id="IPR000199">
    <property type="entry name" value="Peptidase_C3A/C3B_picornavir"/>
</dbReference>
<dbReference type="PROSITE" id="PS51874">
    <property type="entry name" value="PCV_3C_PRO"/>
    <property type="match status" value="1"/>
</dbReference>
<dbReference type="SUPFAM" id="SSF52540">
    <property type="entry name" value="P-loop containing nucleoside triphosphate hydrolases"/>
    <property type="match status" value="1"/>
</dbReference>
<evidence type="ECO:0000259" key="24">
    <source>
        <dbReference type="PROSITE" id="PS50507"/>
    </source>
</evidence>
<evidence type="ECO:0000256" key="11">
    <source>
        <dbReference type="ARBA" id="ARBA00022695"/>
    </source>
</evidence>
<dbReference type="Pfam" id="PF00910">
    <property type="entry name" value="RNA_helicase"/>
    <property type="match status" value="1"/>
</dbReference>
<dbReference type="GO" id="GO:0003968">
    <property type="term" value="F:RNA-directed RNA polymerase activity"/>
    <property type="evidence" value="ECO:0007669"/>
    <property type="project" value="UniProtKB-KW"/>
</dbReference>
<dbReference type="InterPro" id="IPR009003">
    <property type="entry name" value="Peptidase_S1_PA"/>
</dbReference>
<dbReference type="PROSITE" id="PS51218">
    <property type="entry name" value="SF3_HELICASE_2"/>
    <property type="match status" value="1"/>
</dbReference>
<evidence type="ECO:0000256" key="20">
    <source>
        <dbReference type="ARBA" id="ARBA00023136"/>
    </source>
</evidence>
<keyword evidence="15" id="KW-0788">Thiol protease</keyword>
<evidence type="ECO:0000313" key="27">
    <source>
        <dbReference type="EMBL" id="XBH23994.1"/>
    </source>
</evidence>
<dbReference type="InterPro" id="IPR004005">
    <property type="entry name" value="Calicivirus_coat"/>
</dbReference>
<evidence type="ECO:0000256" key="23">
    <source>
        <dbReference type="SAM" id="Phobius"/>
    </source>
</evidence>
<dbReference type="Gene3D" id="3.40.50.300">
    <property type="entry name" value="P-loop containing nucleotide triphosphate hydrolases"/>
    <property type="match status" value="1"/>
</dbReference>
<sequence length="2099" mass="234725">METIFNTLEQTIAPVENVEKEVTSTITGALAQLTSSQAQPMEGYLTSSGPAPVNSGIDPKLYAAMFSKPTLIAHGKYNRNHRALSNVADGSVTSGLIADGQPFREIARMWKFYRADFTLTLQCNAVAGATGCLLLVFLPAGTWSNIEKFNLATLFNLPHAILNIGHQTSVNLRVPFLSHHTYYTTNHQDDKFGIPNPNYKIYALDEYRFSEGMLTDTDWNLFVSMENLSFSCPNYDYQGPDEVAPPRVNEKSLRTRFKYVDPQRVVTESDGAANLANRLSTGSNISSGLAGERIYISDSSVSKIKPVKDLLEIARIPALPTNRDTGTHKVESIFSWGSPDAAGYNLVKFSFEPKELGNIGVIGRSYVGFSGTIKLEVMTFSSKLHQGRLAIVVQHEPGETDSTMELSRLARVNYHVLDLTSQNNLVVDIPFMYPSWMRNFDETNYIRVFIVVLTRLQSSSAAVSRIGGMLRFSAGPDFRFHFLHEDDTVVQAPTSWGSEMDLLDPLGSPEEEQIKQSTPMQDQPPDQVIPDTLGIRMKPYKVSAISYTDVANVFGRGMFVTDHRYEAATSDVHIALHLPKSGHGALLHYFCYWAGEVNVTISNDSDNIISVVHAYDHITGKVENAGAIVVPARRVVTFTAPFYSSTPVKAVVISDNPALGHLHVNCGYLAGSFKVWVSLRNPQLFVPAPMHRNANVAYYLEHADLYNPTSIDAAVNISRHERGVEKVFTSKGAKTTGIRMISKYLKGMKKKEVHDDEDHTDILLSGDIEENPGPLYRKVYQQKGLYKHFGMVLGDRVIHLNTDNILWSALTGKAEIISTPLDGSWIPAGEWIFNPQEVQIGDQMKFSLNNNCETFVDDFLGKQGGSQSEIIKMYCAAVFAASILSHSDVVNQNYGEVFSALSEFITSTMTSCVVSRVIKFLLRMLLYAILFAHGPCLTTGAAVFGLLTLDLLALQDGKNTPWVKGFFKAAMAGDVAEMVQKISEGMEDEGEQEAAVSSSIKYTNTLLDQGFLDDFNKGTTAFKNIEWWLKLLQKLADYIKDKFKPDESKKFSKLVEQYAEHLAALFSTVYHLKEESKNPRKTLTPEYKQLYTHVRGILLHWMEGFNTFAPKHELAHTAAAAMRTLDSIMEAPEKPTGNVRSEPIGVYIYGQPGAGKSFFVTLLSKYIREKMGWDKDCLYYHPTGSAYFDGYTGQEIHLIDDLGQNADDEEYKLICQMISTTHFQVPMAKLEEKGTWYTSKLVLATSNRASFVTRTVNSSEALSRRFPHMIEIFPAPDCSINGKLDTEHSMARIKTGTAWVNKNGQILDVRRIANQICEMLVSRFELADEWQQFLDQQPLLFDEWEKKVILFCDEAEDALFGSDKPTLVKPIERFWNRVKKAVVSFSKFLNKHYYWIVFLHLLTGLIGICMLVCMKKFGKEEEKENDQVYSGNPNLVPKKTQFQKKDPKPVADQSPLDDKMHLRKSLVRIVADRVQVFGLSIGGDKILTYGHSKDILFDAGEVYVVYGDKMELMRNPTFRHIEVNGRNTDLAVVSTGLGFSMVDGMRHATTQTYTEGMLIWNTKDGFYTQNVSDIRPLGACTTASGTWSHDCYAYTAHTTKGTCGGMLCVKDGGMWKYLGMHVAGNGMVGRAVALPPLEQGNYHPKGRMLGLPSPNMNTKTRLMESPLHGIVEVKKAPAALSSHDPRLDEGCDPFNQIEMKNIGNIFNPDLDRFERATNEVMTRLSFAVGTHSPVSLETALFDLKNPVDMTTSPGFKYTSQGLRKRDLMDPTTRTVSEILALDVLEMEKDLAKGLCGAYFTTSFKDELRSLDKVKSGKTRVIEAANFDYTCCFRKYLGVPMDIICGLPATETGIAMGINPYKDWGELISGLWPHNYCFDYKSFDGSLSAPLMMAGVKILSSFSTDPWKVRVLGLATVYSIHHGPKEDYLLEGSNPSGTPFTTLLNCICNLIVCQYFMENKGPYLAVVYGDDLILSTKDPIDPVEFQSILKYSFGMNITPEDKGEEFTVREPMDVVFLKRKPRILTENTMVGVLDLDDMLQGIMWCRGPGAFKQQLTSFVLELALHGEEKYLEILELFKTRGVKLPAFEAARYMAYSVIYE</sequence>
<evidence type="ECO:0000256" key="15">
    <source>
        <dbReference type="ARBA" id="ARBA00022807"/>
    </source>
</evidence>
<keyword evidence="19" id="KW-0693">Viral RNA replication</keyword>
<dbReference type="Gene3D" id="2.60.120.20">
    <property type="match status" value="2"/>
</dbReference>
<dbReference type="InterPro" id="IPR043502">
    <property type="entry name" value="DNA/RNA_pol_sf"/>
</dbReference>
<dbReference type="InterPro" id="IPR001676">
    <property type="entry name" value="Picornavirus_capsid"/>
</dbReference>
<feature type="transmembrane region" description="Helical" evidence="23">
    <location>
        <begin position="1393"/>
        <end position="1413"/>
    </location>
</feature>
<evidence type="ECO:0000256" key="16">
    <source>
        <dbReference type="ARBA" id="ARBA00022840"/>
    </source>
</evidence>
<dbReference type="PROSITE" id="PS50507">
    <property type="entry name" value="RDRP_SSRNA_POS"/>
    <property type="match status" value="1"/>
</dbReference>
<reference evidence="27" key="1">
    <citation type="journal article" date="2024" name="Microbiome">
        <title>Substantial viral diversity in bats and rodents from East Africa: insights into evolution, recombination, and cocirculation.</title>
        <authorList>
            <person name="Wang D."/>
            <person name="Yang X."/>
            <person name="Ren Z."/>
            <person name="Hu B."/>
            <person name="Zhao H."/>
            <person name="Yang K."/>
            <person name="Shi P."/>
            <person name="Zhang Z."/>
            <person name="Feng Q."/>
            <person name="Nawenja C.V."/>
            <person name="Obanda V."/>
            <person name="Robert K."/>
            <person name="Nalikka B."/>
            <person name="Waruhiu C.N."/>
            <person name="Ochola G.O."/>
            <person name="Onyuok S.O."/>
            <person name="Ochieng H."/>
            <person name="Li B."/>
            <person name="Zhu Y."/>
            <person name="Si H."/>
            <person name="Yin J."/>
            <person name="Kristiansen K."/>
            <person name="Jin X."/>
            <person name="Xu X."/>
            <person name="Xiao M."/>
            <person name="Agwanda B."/>
            <person name="Ommeh S."/>
            <person name="Li J."/>
            <person name="Shi Z.L."/>
        </authorList>
    </citation>
    <scope>NUCLEOTIDE SEQUENCE</scope>
    <source>
        <strain evidence="27">19A/Kenya/BAT1542/2015</strain>
    </source>
</reference>
<evidence type="ECO:0000256" key="21">
    <source>
        <dbReference type="ARBA" id="ARBA00023200"/>
    </source>
</evidence>
<dbReference type="Pfam" id="PF00073">
    <property type="entry name" value="Rhv"/>
    <property type="match status" value="1"/>
</dbReference>
<evidence type="ECO:0000256" key="19">
    <source>
        <dbReference type="ARBA" id="ARBA00022953"/>
    </source>
</evidence>
<protein>
    <recommendedName>
        <fullName evidence="4">Genome polyprotein</fullName>
    </recommendedName>
</protein>
<keyword evidence="23" id="KW-0812">Transmembrane</keyword>
<dbReference type="GO" id="GO:0005198">
    <property type="term" value="F:structural molecule activity"/>
    <property type="evidence" value="ECO:0007669"/>
    <property type="project" value="InterPro"/>
</dbReference>
<dbReference type="GO" id="GO:0005524">
    <property type="term" value="F:ATP binding"/>
    <property type="evidence" value="ECO:0007669"/>
    <property type="project" value="UniProtKB-KW"/>
</dbReference>
<evidence type="ECO:0000256" key="14">
    <source>
        <dbReference type="ARBA" id="ARBA00022806"/>
    </source>
</evidence>
<evidence type="ECO:0000256" key="8">
    <source>
        <dbReference type="ARBA" id="ARBA00022561"/>
    </source>
</evidence>
<organism evidence="27">
    <name type="scientific">Mops bat picornavirus</name>
    <dbReference type="NCBI Taxonomy" id="3141893"/>
    <lineage>
        <taxon>Viruses</taxon>
        <taxon>Riboviria</taxon>
        <taxon>Orthornavirae</taxon>
        <taxon>Pisuviricota</taxon>
        <taxon>Pisoniviricetes</taxon>
        <taxon>Picornavirales</taxon>
    </lineage>
</organism>
<keyword evidence="16" id="KW-0067">ATP-binding</keyword>
<feature type="transmembrane region" description="Helical" evidence="23">
    <location>
        <begin position="925"/>
        <end position="949"/>
    </location>
</feature>
<evidence type="ECO:0000259" key="26">
    <source>
        <dbReference type="PROSITE" id="PS51874"/>
    </source>
</evidence>
<evidence type="ECO:0000256" key="4">
    <source>
        <dbReference type="ARBA" id="ARBA00020107"/>
    </source>
</evidence>
<dbReference type="GO" id="GO:0004197">
    <property type="term" value="F:cysteine-type endopeptidase activity"/>
    <property type="evidence" value="ECO:0007669"/>
    <property type="project" value="InterPro"/>
</dbReference>
<dbReference type="InterPro" id="IPR029053">
    <property type="entry name" value="Viral_coat"/>
</dbReference>
<keyword evidence="17" id="KW-0946">Virion</keyword>
<evidence type="ECO:0000256" key="17">
    <source>
        <dbReference type="ARBA" id="ARBA00022844"/>
    </source>
</evidence>
<feature type="domain" description="RdRp catalytic" evidence="24">
    <location>
        <begin position="1872"/>
        <end position="1983"/>
    </location>
</feature>
<keyword evidence="20 23" id="KW-0472">Membrane</keyword>
<dbReference type="InterPro" id="IPR007094">
    <property type="entry name" value="RNA-dir_pol_PSvirus"/>
</dbReference>
<dbReference type="GO" id="GO:0033644">
    <property type="term" value="C:host cell membrane"/>
    <property type="evidence" value="ECO:0007669"/>
    <property type="project" value="UniProtKB-SubCell"/>
</dbReference>
<evidence type="ECO:0000256" key="18">
    <source>
        <dbReference type="ARBA" id="ARBA00022870"/>
    </source>
</evidence>
<dbReference type="GO" id="GO:0006508">
    <property type="term" value="P:proteolysis"/>
    <property type="evidence" value="ECO:0007669"/>
    <property type="project" value="UniProtKB-KW"/>
</dbReference>
<keyword evidence="8" id="KW-0167">Capsid protein</keyword>
<dbReference type="GO" id="GO:0019028">
    <property type="term" value="C:viral capsid"/>
    <property type="evidence" value="ECO:0007669"/>
    <property type="project" value="UniProtKB-KW"/>
</dbReference>
<dbReference type="Gene3D" id="3.30.70.270">
    <property type="match status" value="1"/>
</dbReference>
<keyword evidence="6" id="KW-0191">Covalent protein-RNA linkage</keyword>
<evidence type="ECO:0000259" key="25">
    <source>
        <dbReference type="PROSITE" id="PS51218"/>
    </source>
</evidence>
<evidence type="ECO:0000256" key="2">
    <source>
        <dbReference type="ARBA" id="ARBA00004328"/>
    </source>
</evidence>
<dbReference type="InterPro" id="IPR043128">
    <property type="entry name" value="Rev_trsase/Diguanyl_cyclase"/>
</dbReference>
<dbReference type="GO" id="GO:0003723">
    <property type="term" value="F:RNA binding"/>
    <property type="evidence" value="ECO:0007669"/>
    <property type="project" value="InterPro"/>
</dbReference>
<dbReference type="InterPro" id="IPR000605">
    <property type="entry name" value="Helicase_SF3_ssDNA/RNA_vir"/>
</dbReference>
<dbReference type="Pfam" id="PF00915">
    <property type="entry name" value="Calici_coat"/>
    <property type="match status" value="1"/>
</dbReference>
<keyword evidence="14" id="KW-0347">Helicase</keyword>
<evidence type="ECO:0000256" key="3">
    <source>
        <dbReference type="ARBA" id="ARBA00004551"/>
    </source>
</evidence>
<keyword evidence="7" id="KW-0597">Phosphoprotein</keyword>
<dbReference type="InterPro" id="IPR043504">
    <property type="entry name" value="Peptidase_S1_PA_chymotrypsin"/>
</dbReference>
<feature type="domain" description="Peptidase C3" evidence="26">
    <location>
        <begin position="1448"/>
        <end position="1639"/>
    </location>
</feature>
<dbReference type="GO" id="GO:0006351">
    <property type="term" value="P:DNA-templated transcription"/>
    <property type="evidence" value="ECO:0007669"/>
    <property type="project" value="InterPro"/>
</dbReference>
<accession>A0AAU7E1M2</accession>
<keyword evidence="23" id="KW-1133">Transmembrane helix</keyword>
<dbReference type="InterPro" id="IPR001205">
    <property type="entry name" value="RNA-dir_pol_C"/>
</dbReference>
<dbReference type="SUPFAM" id="SSF50494">
    <property type="entry name" value="Trypsin-like serine proteases"/>
    <property type="match status" value="1"/>
</dbReference>
<feature type="region of interest" description="Disordered" evidence="22">
    <location>
        <begin position="1425"/>
        <end position="1455"/>
    </location>
</feature>
<proteinExistence type="predicted"/>
<dbReference type="GO" id="GO:0039694">
    <property type="term" value="P:viral RNA genome replication"/>
    <property type="evidence" value="ECO:0007669"/>
    <property type="project" value="InterPro"/>
</dbReference>
<keyword evidence="12" id="KW-0547">Nucleotide-binding</keyword>
<dbReference type="Gene3D" id="2.40.10.10">
    <property type="entry name" value="Trypsin-like serine proteases"/>
    <property type="match status" value="1"/>
</dbReference>
<dbReference type="Pfam" id="PF00548">
    <property type="entry name" value="Peptidase_C3"/>
    <property type="match status" value="1"/>
</dbReference>
<evidence type="ECO:0000256" key="6">
    <source>
        <dbReference type="ARBA" id="ARBA00022520"/>
    </source>
</evidence>
<dbReference type="InterPro" id="IPR014759">
    <property type="entry name" value="Helicase_SF3_ssRNA_vir"/>
</dbReference>
<dbReference type="CDD" id="cd00205">
    <property type="entry name" value="rhv_like"/>
    <property type="match status" value="1"/>
</dbReference>
<name>A0AAU7E1M2_9VIRU</name>
<evidence type="ECO:0000256" key="13">
    <source>
        <dbReference type="ARBA" id="ARBA00022801"/>
    </source>
</evidence>
<keyword evidence="5" id="KW-0696">RNA-directed RNA polymerase</keyword>
<evidence type="ECO:0000256" key="5">
    <source>
        <dbReference type="ARBA" id="ARBA00022484"/>
    </source>
</evidence>